<dbReference type="PANTHER" id="PTHR15441:SF2">
    <property type="entry name" value="RIBONUCLEASE P_MRP PROTEIN SUBUNIT POP5"/>
    <property type="match status" value="1"/>
</dbReference>
<comment type="caution">
    <text evidence="1">The sequence shown here is derived from an EMBL/GenBank/DDBJ whole genome shotgun (WGS) entry which is preliminary data.</text>
</comment>
<proteinExistence type="predicted"/>
<organism evidence="1 2">
    <name type="scientific">Rhizophagus irregularis</name>
    <dbReference type="NCBI Taxonomy" id="588596"/>
    <lineage>
        <taxon>Eukaryota</taxon>
        <taxon>Fungi</taxon>
        <taxon>Fungi incertae sedis</taxon>
        <taxon>Mucoromycota</taxon>
        <taxon>Glomeromycotina</taxon>
        <taxon>Glomeromycetes</taxon>
        <taxon>Glomerales</taxon>
        <taxon>Glomeraceae</taxon>
        <taxon>Rhizophagus</taxon>
    </lineage>
</organism>
<reference evidence="1" key="1">
    <citation type="submission" date="2020-05" db="EMBL/GenBank/DDBJ databases">
        <authorList>
            <person name="Rincon C."/>
            <person name="Sanders R I."/>
            <person name="Robbins C."/>
            <person name="Chaturvedi A."/>
        </authorList>
    </citation>
    <scope>NUCLEOTIDE SEQUENCE</scope>
    <source>
        <strain evidence="1">CHB12</strain>
    </source>
</reference>
<dbReference type="GO" id="GO:0033204">
    <property type="term" value="F:ribonuclease P RNA binding"/>
    <property type="evidence" value="ECO:0007669"/>
    <property type="project" value="TreeGrafter"/>
</dbReference>
<gene>
    <name evidence="1" type="ORF">CHRIB12_LOCUS8350</name>
</gene>
<dbReference type="AlphaFoldDB" id="A0A915Z3F5"/>
<evidence type="ECO:0000313" key="2">
    <source>
        <dbReference type="Proteomes" id="UP000684084"/>
    </source>
</evidence>
<dbReference type="GO" id="GO:0030681">
    <property type="term" value="C:multimeric ribonuclease P complex"/>
    <property type="evidence" value="ECO:0007669"/>
    <property type="project" value="TreeGrafter"/>
</dbReference>
<dbReference type="OrthoDB" id="24745at2759"/>
<accession>A0A915Z3F5</accession>
<dbReference type="InterPro" id="IPR002759">
    <property type="entry name" value="Pop5/Rpp14/Rnp2-like"/>
</dbReference>
<evidence type="ECO:0000313" key="1">
    <source>
        <dbReference type="EMBL" id="CAB5360673.1"/>
    </source>
</evidence>
<dbReference type="VEuPathDB" id="FungiDB:RhiirFUN_007620"/>
<dbReference type="GO" id="GO:0001682">
    <property type="term" value="P:tRNA 5'-leader removal"/>
    <property type="evidence" value="ECO:0007669"/>
    <property type="project" value="InterPro"/>
</dbReference>
<dbReference type="Pfam" id="PF01900">
    <property type="entry name" value="RNase_P_Rpp14"/>
    <property type="match status" value="1"/>
</dbReference>
<dbReference type="GO" id="GO:0005730">
    <property type="term" value="C:nucleolus"/>
    <property type="evidence" value="ECO:0007669"/>
    <property type="project" value="TreeGrafter"/>
</dbReference>
<sequence length="189" mass="21594">MSIAYLVDKTRKIVIILTKEDYVANMVRLKNRWLLFEVIFEDTFHVSSSSSSSPPSQKLEALSTRDVYSAIKNSVQINFGDYGVGCIAASISVKYFSPFTNIGVLRISRDHYHIVWGAMTFITQIKTRKCLIRVLHLGGTIKQCQLSAINYDRDQILLLRRQAELRGDTEIVDINELFEQSKNQIMAIE</sequence>
<dbReference type="EMBL" id="CAGKOT010000015">
    <property type="protein sequence ID" value="CAB5360673.1"/>
    <property type="molecule type" value="Genomic_DNA"/>
</dbReference>
<dbReference type="GO" id="GO:0000172">
    <property type="term" value="C:ribonuclease MRP complex"/>
    <property type="evidence" value="ECO:0007669"/>
    <property type="project" value="TreeGrafter"/>
</dbReference>
<name>A0A915Z3F5_9GLOM</name>
<dbReference type="PANTHER" id="PTHR15441">
    <property type="entry name" value="RIBONUCLEASE P PROTEIN SUBUNIT P14"/>
    <property type="match status" value="1"/>
</dbReference>
<dbReference type="Proteomes" id="UP000684084">
    <property type="component" value="Unassembled WGS sequence"/>
</dbReference>
<protein>
    <submittedName>
        <fullName evidence="1">Uncharacterized protein</fullName>
    </submittedName>
</protein>